<reference evidence="1" key="1">
    <citation type="submission" date="2015-04" db="EMBL/GenBank/DDBJ databases">
        <title>The genome sequence of the plant pathogenic Rhizarian Plasmodiophora brassicae reveals insights in its biotrophic life cycle and the origin of chitin synthesis.</title>
        <authorList>
            <person name="Schwelm A."/>
            <person name="Fogelqvist J."/>
            <person name="Knaust A."/>
            <person name="Julke S."/>
            <person name="Lilja T."/>
            <person name="Dhandapani V."/>
            <person name="Bonilla-Rosso G."/>
            <person name="Karlsson M."/>
            <person name="Shevchenko A."/>
            <person name="Choi S.R."/>
            <person name="Kim H.G."/>
            <person name="Park J.Y."/>
            <person name="Lim Y.P."/>
            <person name="Ludwig-Muller J."/>
            <person name="Dixelius C."/>
        </authorList>
    </citation>
    <scope>NUCLEOTIDE SEQUENCE</scope>
    <source>
        <tissue evidence="1">Potato root galls</tissue>
    </source>
</reference>
<accession>A0A0H5QSD4</accession>
<protein>
    <submittedName>
        <fullName evidence="1">Uncharacterized protein</fullName>
    </submittedName>
</protein>
<organism evidence="1">
    <name type="scientific">Spongospora subterranea</name>
    <dbReference type="NCBI Taxonomy" id="70186"/>
    <lineage>
        <taxon>Eukaryota</taxon>
        <taxon>Sar</taxon>
        <taxon>Rhizaria</taxon>
        <taxon>Endomyxa</taxon>
        <taxon>Phytomyxea</taxon>
        <taxon>Plasmodiophorida</taxon>
        <taxon>Plasmodiophoridae</taxon>
        <taxon>Spongospora</taxon>
    </lineage>
</organism>
<dbReference type="AlphaFoldDB" id="A0A0H5QSD4"/>
<sequence>MVMTSMPRTAVTKNAVVSSPYFFGSPRGEIEPLPSKLRETYVPSTQVRWQKGLKGVSPMHGRSRHVPCNIRKPQNNGVHVCPGTRAKLINIGHDVRETDLNSAVSSRRMPRYFSCRQKCVKKCDEQKRRFFQ</sequence>
<feature type="non-terminal residue" evidence="1">
    <location>
        <position position="132"/>
    </location>
</feature>
<dbReference type="EMBL" id="HACM01004039">
    <property type="protein sequence ID" value="CRZ04481.1"/>
    <property type="molecule type" value="Transcribed_RNA"/>
</dbReference>
<name>A0A0H5QSD4_9EUKA</name>
<evidence type="ECO:0000313" key="1">
    <source>
        <dbReference type="EMBL" id="CRZ04481.1"/>
    </source>
</evidence>
<proteinExistence type="predicted"/>